<dbReference type="EMBL" id="JBHSCW010000001">
    <property type="protein sequence ID" value="MFC4350382.1"/>
    <property type="molecule type" value="Genomic_DNA"/>
</dbReference>
<dbReference type="InterPro" id="IPR001041">
    <property type="entry name" value="2Fe-2S_ferredoxin-type"/>
</dbReference>
<comment type="caution">
    <text evidence="7">The sequence shown here is derived from an EMBL/GenBank/DDBJ whole genome shotgun (WGS) entry which is preliminary data.</text>
</comment>
<keyword evidence="2" id="KW-0479">Metal-binding</keyword>
<feature type="domain" description="2Fe-2S ferredoxin-type" evidence="6">
    <location>
        <begin position="1"/>
        <end position="77"/>
    </location>
</feature>
<proteinExistence type="predicted"/>
<dbReference type="PROSITE" id="PS51085">
    <property type="entry name" value="2FE2S_FER_2"/>
    <property type="match status" value="1"/>
</dbReference>
<gene>
    <name evidence="7" type="ORF">ACFOW6_02370</name>
</gene>
<dbReference type="SUPFAM" id="SSF54292">
    <property type="entry name" value="2Fe-2S ferredoxin-like"/>
    <property type="match status" value="1"/>
</dbReference>
<dbReference type="RefSeq" id="WP_382420720.1">
    <property type="nucleotide sequence ID" value="NZ_JBHSCW010000001.1"/>
</dbReference>
<dbReference type="PANTHER" id="PTHR44379">
    <property type="entry name" value="OXIDOREDUCTASE WITH IRON-SULFUR SUBUNIT"/>
    <property type="match status" value="1"/>
</dbReference>
<reference evidence="8" key="1">
    <citation type="journal article" date="2019" name="Int. J. Syst. Evol. Microbiol.">
        <title>The Global Catalogue of Microorganisms (GCM) 10K type strain sequencing project: providing services to taxonomists for standard genome sequencing and annotation.</title>
        <authorList>
            <consortium name="The Broad Institute Genomics Platform"/>
            <consortium name="The Broad Institute Genome Sequencing Center for Infectious Disease"/>
            <person name="Wu L."/>
            <person name="Ma J."/>
        </authorList>
    </citation>
    <scope>NUCLEOTIDE SEQUENCE [LARGE SCALE GENOMIC DNA]</scope>
    <source>
        <strain evidence="8">CECT 8472</strain>
    </source>
</reference>
<protein>
    <submittedName>
        <fullName evidence="7">(2Fe-2S)-binding protein</fullName>
    </submittedName>
</protein>
<organism evidence="7 8">
    <name type="scientific">Fodinicurvata halophila</name>
    <dbReference type="NCBI Taxonomy" id="1419723"/>
    <lineage>
        <taxon>Bacteria</taxon>
        <taxon>Pseudomonadati</taxon>
        <taxon>Pseudomonadota</taxon>
        <taxon>Alphaproteobacteria</taxon>
        <taxon>Rhodospirillales</taxon>
        <taxon>Rhodovibrionaceae</taxon>
        <taxon>Fodinicurvata</taxon>
    </lineage>
</organism>
<sequence length="172" mass="17634">MTVTFTLNGRETRAQAEAMTPLARVLREELFLTGTKIACGEGFCGSCTVLLDGAPAAACLLPLGLAEGREVRTVEGLAPASGGGGASGEAPLAPLQQAFLDQDVVQCGMCFPGILMALTPLFERNQTPSEDEVRAALTGNICRCTGYEQIISAALSLRDGAVGENAGEGAAS</sequence>
<dbReference type="SUPFAM" id="SSF47741">
    <property type="entry name" value="CO dehydrogenase ISP C-domain like"/>
    <property type="match status" value="1"/>
</dbReference>
<dbReference type="Gene3D" id="1.10.150.120">
    <property type="entry name" value="[2Fe-2S]-binding domain"/>
    <property type="match status" value="1"/>
</dbReference>
<dbReference type="Pfam" id="PF01799">
    <property type="entry name" value="Fer2_2"/>
    <property type="match status" value="1"/>
</dbReference>
<evidence type="ECO:0000259" key="6">
    <source>
        <dbReference type="PROSITE" id="PS51085"/>
    </source>
</evidence>
<keyword evidence="5" id="KW-0411">Iron-sulfur</keyword>
<dbReference type="InterPro" id="IPR036884">
    <property type="entry name" value="2Fe-2S-bd_dom_sf"/>
</dbReference>
<dbReference type="PROSITE" id="PS00197">
    <property type="entry name" value="2FE2S_FER_1"/>
    <property type="match status" value="1"/>
</dbReference>
<evidence type="ECO:0000313" key="7">
    <source>
        <dbReference type="EMBL" id="MFC4350382.1"/>
    </source>
</evidence>
<dbReference type="Gene3D" id="3.10.20.30">
    <property type="match status" value="1"/>
</dbReference>
<evidence type="ECO:0000313" key="8">
    <source>
        <dbReference type="Proteomes" id="UP001595799"/>
    </source>
</evidence>
<name>A0ABV8UHX4_9PROT</name>
<keyword evidence="8" id="KW-1185">Reference proteome</keyword>
<dbReference type="InterPro" id="IPR036010">
    <property type="entry name" value="2Fe-2S_ferredoxin-like_sf"/>
</dbReference>
<dbReference type="InterPro" id="IPR006058">
    <property type="entry name" value="2Fe2S_fd_BS"/>
</dbReference>
<dbReference type="InterPro" id="IPR002888">
    <property type="entry name" value="2Fe-2S-bd"/>
</dbReference>
<evidence type="ECO:0000256" key="1">
    <source>
        <dbReference type="ARBA" id="ARBA00022714"/>
    </source>
</evidence>
<dbReference type="InterPro" id="IPR012675">
    <property type="entry name" value="Beta-grasp_dom_sf"/>
</dbReference>
<evidence type="ECO:0000256" key="5">
    <source>
        <dbReference type="ARBA" id="ARBA00023014"/>
    </source>
</evidence>
<evidence type="ECO:0000256" key="3">
    <source>
        <dbReference type="ARBA" id="ARBA00023002"/>
    </source>
</evidence>
<dbReference type="Pfam" id="PF00111">
    <property type="entry name" value="Fer2"/>
    <property type="match status" value="1"/>
</dbReference>
<evidence type="ECO:0000256" key="4">
    <source>
        <dbReference type="ARBA" id="ARBA00023004"/>
    </source>
</evidence>
<keyword evidence="3" id="KW-0560">Oxidoreductase</keyword>
<accession>A0ABV8UHX4</accession>
<evidence type="ECO:0000256" key="2">
    <source>
        <dbReference type="ARBA" id="ARBA00022723"/>
    </source>
</evidence>
<dbReference type="PANTHER" id="PTHR44379:SF5">
    <property type="entry name" value="OXIDOREDUCTASE WITH IRON-SULFUR SUBUNIT"/>
    <property type="match status" value="1"/>
</dbReference>
<dbReference type="Proteomes" id="UP001595799">
    <property type="component" value="Unassembled WGS sequence"/>
</dbReference>
<keyword evidence="1" id="KW-0001">2Fe-2S</keyword>
<dbReference type="InterPro" id="IPR051452">
    <property type="entry name" value="Diverse_Oxidoreductases"/>
</dbReference>
<keyword evidence="4" id="KW-0408">Iron</keyword>